<evidence type="ECO:0000259" key="2">
    <source>
        <dbReference type="PROSITE" id="PS51159"/>
    </source>
</evidence>
<dbReference type="GeneID" id="18878099"/>
<feature type="compositionally biased region" description="Low complexity" evidence="1">
    <location>
        <begin position="307"/>
        <end position="327"/>
    </location>
</feature>
<dbReference type="PROSITE" id="PS51159">
    <property type="entry name" value="CBM21"/>
    <property type="match status" value="1"/>
</dbReference>
<dbReference type="GO" id="GO:0008157">
    <property type="term" value="F:protein phosphatase 1 binding"/>
    <property type="evidence" value="ECO:0007669"/>
    <property type="project" value="TreeGrafter"/>
</dbReference>
<dbReference type="InterPro" id="IPR005036">
    <property type="entry name" value="CBM21_dom"/>
</dbReference>
<dbReference type="InterPro" id="IPR050782">
    <property type="entry name" value="PP1_regulatory_subunit_3"/>
</dbReference>
<dbReference type="Pfam" id="PF03370">
    <property type="entry name" value="CBM_21"/>
    <property type="match status" value="1"/>
</dbReference>
<keyword evidence="4" id="KW-1185">Reference proteome</keyword>
<proteinExistence type="predicted"/>
<evidence type="ECO:0000256" key="1">
    <source>
        <dbReference type="SAM" id="MobiDB-lite"/>
    </source>
</evidence>
<gene>
    <name evidence="3" type="ORF">PUNSTDRAFT_127984</name>
</gene>
<dbReference type="OrthoDB" id="1881at2759"/>
<dbReference type="GO" id="GO:0000164">
    <property type="term" value="C:protein phosphatase type 1 complex"/>
    <property type="evidence" value="ECO:0007669"/>
    <property type="project" value="TreeGrafter"/>
</dbReference>
<evidence type="ECO:0000313" key="4">
    <source>
        <dbReference type="Proteomes" id="UP000054196"/>
    </source>
</evidence>
<dbReference type="RefSeq" id="XP_007387516.1">
    <property type="nucleotide sequence ID" value="XM_007387454.1"/>
</dbReference>
<dbReference type="GO" id="GO:0005979">
    <property type="term" value="P:regulation of glycogen biosynthetic process"/>
    <property type="evidence" value="ECO:0007669"/>
    <property type="project" value="TreeGrafter"/>
</dbReference>
<name>R7S4F6_PUNST</name>
<feature type="region of interest" description="Disordered" evidence="1">
    <location>
        <begin position="302"/>
        <end position="345"/>
    </location>
</feature>
<protein>
    <recommendedName>
        <fullName evidence="2">CBM21 domain-containing protein</fullName>
    </recommendedName>
</protein>
<dbReference type="EMBL" id="JH687551">
    <property type="protein sequence ID" value="EIN05113.1"/>
    <property type="molecule type" value="Genomic_DNA"/>
</dbReference>
<feature type="compositionally biased region" description="Basic and acidic residues" evidence="1">
    <location>
        <begin position="276"/>
        <end position="286"/>
    </location>
</feature>
<dbReference type="InterPro" id="IPR038175">
    <property type="entry name" value="CBM21_dom_sf"/>
</dbReference>
<feature type="compositionally biased region" description="Polar residues" evidence="1">
    <location>
        <begin position="328"/>
        <end position="337"/>
    </location>
</feature>
<dbReference type="Proteomes" id="UP000054196">
    <property type="component" value="Unassembled WGS sequence"/>
</dbReference>
<feature type="domain" description="CBM21" evidence="2">
    <location>
        <begin position="114"/>
        <end position="227"/>
    </location>
</feature>
<feature type="region of interest" description="Disordered" evidence="1">
    <location>
        <begin position="390"/>
        <end position="409"/>
    </location>
</feature>
<sequence length="435" mass="47950">MSNYTHATRSLGATGPFASNIVSTDSRNPGFAASRTTFPGDTQPVSDGRHHHHTNVRKDTAGPFTSSHLDAVRPPSRKRHVSHFERPKLALAVTAPGGMSSGPTQMIILDGPSGGDRSTNPVVLEEMRMTYEQEEGHVIGTVRVGGIVQEKRVIVRFTFDDWTTTSEVACSHISTATTELGVVEHYAFRIRIPERNLESRVLVLAVLCTAGGTEIWDNNSGKNYRARFQAATPLQTRRDRRNSESANISSTLRLNTLALPDFRAAGPEVDSPSPTENDKEDNFDFRSDVPLSKRYNFGMSSRATWRPTSPSLSPSPSSPTLSSPTSPNDHYTFSSRTRSLDGMPRPMIRRSATSYRGWQGIGFSQLALGSPREVDEDAYRTAGLVPLEDDDVPFARPAPKQRSKTSDRGYFDLKRTVSQFVDVNRRHDAGGDMNV</sequence>
<dbReference type="Gene3D" id="2.60.40.2440">
    <property type="entry name" value="Carbohydrate binding type-21 domain"/>
    <property type="match status" value="1"/>
</dbReference>
<dbReference type="KEGG" id="psq:PUNSTDRAFT_127984"/>
<dbReference type="AlphaFoldDB" id="R7S4F6"/>
<dbReference type="eggNOG" id="KOG3986">
    <property type="taxonomic scope" value="Eukaryota"/>
</dbReference>
<dbReference type="PANTHER" id="PTHR12307">
    <property type="entry name" value="PROTEIN PHOSPHATASE 1 REGULATORY SUBUNIT"/>
    <property type="match status" value="1"/>
</dbReference>
<reference evidence="4" key="1">
    <citation type="journal article" date="2012" name="Science">
        <title>The Paleozoic origin of enzymatic lignin decomposition reconstructed from 31 fungal genomes.</title>
        <authorList>
            <person name="Floudas D."/>
            <person name="Binder M."/>
            <person name="Riley R."/>
            <person name="Barry K."/>
            <person name="Blanchette R.A."/>
            <person name="Henrissat B."/>
            <person name="Martinez A.T."/>
            <person name="Otillar R."/>
            <person name="Spatafora J.W."/>
            <person name="Yadav J.S."/>
            <person name="Aerts A."/>
            <person name="Benoit I."/>
            <person name="Boyd A."/>
            <person name="Carlson A."/>
            <person name="Copeland A."/>
            <person name="Coutinho P.M."/>
            <person name="de Vries R.P."/>
            <person name="Ferreira P."/>
            <person name="Findley K."/>
            <person name="Foster B."/>
            <person name="Gaskell J."/>
            <person name="Glotzer D."/>
            <person name="Gorecki P."/>
            <person name="Heitman J."/>
            <person name="Hesse C."/>
            <person name="Hori C."/>
            <person name="Igarashi K."/>
            <person name="Jurgens J.A."/>
            <person name="Kallen N."/>
            <person name="Kersten P."/>
            <person name="Kohler A."/>
            <person name="Kuees U."/>
            <person name="Kumar T.K.A."/>
            <person name="Kuo A."/>
            <person name="LaButti K."/>
            <person name="Larrondo L.F."/>
            <person name="Lindquist E."/>
            <person name="Ling A."/>
            <person name="Lombard V."/>
            <person name="Lucas S."/>
            <person name="Lundell T."/>
            <person name="Martin R."/>
            <person name="McLaughlin D.J."/>
            <person name="Morgenstern I."/>
            <person name="Morin E."/>
            <person name="Murat C."/>
            <person name="Nagy L.G."/>
            <person name="Nolan M."/>
            <person name="Ohm R.A."/>
            <person name="Patyshakuliyeva A."/>
            <person name="Rokas A."/>
            <person name="Ruiz-Duenas F.J."/>
            <person name="Sabat G."/>
            <person name="Salamov A."/>
            <person name="Samejima M."/>
            <person name="Schmutz J."/>
            <person name="Slot J.C."/>
            <person name="St John F."/>
            <person name="Stenlid J."/>
            <person name="Sun H."/>
            <person name="Sun S."/>
            <person name="Syed K."/>
            <person name="Tsang A."/>
            <person name="Wiebenga A."/>
            <person name="Young D."/>
            <person name="Pisabarro A."/>
            <person name="Eastwood D.C."/>
            <person name="Martin F."/>
            <person name="Cullen D."/>
            <person name="Grigoriev I.V."/>
            <person name="Hibbett D.S."/>
        </authorList>
    </citation>
    <scope>NUCLEOTIDE SEQUENCE [LARGE SCALE GENOMIC DNA]</scope>
    <source>
        <strain evidence="4">HHB-11173 SS5</strain>
    </source>
</reference>
<feature type="compositionally biased region" description="Polar residues" evidence="1">
    <location>
        <begin position="34"/>
        <end position="45"/>
    </location>
</feature>
<feature type="region of interest" description="Disordered" evidence="1">
    <location>
        <begin position="1"/>
        <end position="81"/>
    </location>
</feature>
<organism evidence="3 4">
    <name type="scientific">Punctularia strigosozonata (strain HHB-11173)</name>
    <name type="common">White-rot fungus</name>
    <dbReference type="NCBI Taxonomy" id="741275"/>
    <lineage>
        <taxon>Eukaryota</taxon>
        <taxon>Fungi</taxon>
        <taxon>Dikarya</taxon>
        <taxon>Basidiomycota</taxon>
        <taxon>Agaricomycotina</taxon>
        <taxon>Agaricomycetes</taxon>
        <taxon>Corticiales</taxon>
        <taxon>Punctulariaceae</taxon>
        <taxon>Punctularia</taxon>
    </lineage>
</organism>
<evidence type="ECO:0000313" key="3">
    <source>
        <dbReference type="EMBL" id="EIN05113.1"/>
    </source>
</evidence>
<dbReference type="GO" id="GO:2001069">
    <property type="term" value="F:glycogen binding"/>
    <property type="evidence" value="ECO:0007669"/>
    <property type="project" value="TreeGrafter"/>
</dbReference>
<accession>R7S4F6</accession>
<dbReference type="HOGENOM" id="CLU_630268_0_0_1"/>
<feature type="region of interest" description="Disordered" evidence="1">
    <location>
        <begin position="263"/>
        <end position="286"/>
    </location>
</feature>
<dbReference type="PANTHER" id="PTHR12307:SF36">
    <property type="entry name" value="GLYCOGEN-BINDING SUBUNIT 76A"/>
    <property type="match status" value="1"/>
</dbReference>